<dbReference type="EMBL" id="JADBJN010000001">
    <property type="protein sequence ID" value="KAG5679729.1"/>
    <property type="molecule type" value="Genomic_DNA"/>
</dbReference>
<dbReference type="Pfam" id="PF00383">
    <property type="entry name" value="dCMP_cyt_deam_1"/>
    <property type="match status" value="1"/>
</dbReference>
<gene>
    <name evidence="4" type="ORF">PVAND_009276</name>
</gene>
<dbReference type="GO" id="GO:0005737">
    <property type="term" value="C:cytoplasm"/>
    <property type="evidence" value="ECO:0007669"/>
    <property type="project" value="TreeGrafter"/>
</dbReference>
<dbReference type="OrthoDB" id="408702at2759"/>
<dbReference type="InterPro" id="IPR016193">
    <property type="entry name" value="Cytidine_deaminase-like"/>
</dbReference>
<keyword evidence="5" id="KW-1185">Reference proteome</keyword>
<evidence type="ECO:0000259" key="3">
    <source>
        <dbReference type="PROSITE" id="PS51747"/>
    </source>
</evidence>
<accession>A0A9J6CC45</accession>
<comment type="caution">
    <text evidence="4">The sequence shown here is derived from an EMBL/GenBank/DDBJ whole genome shotgun (WGS) entry which is preliminary data.</text>
</comment>
<evidence type="ECO:0000256" key="1">
    <source>
        <dbReference type="ARBA" id="ARBA00022801"/>
    </source>
</evidence>
<feature type="region of interest" description="Disordered" evidence="2">
    <location>
        <begin position="151"/>
        <end position="174"/>
    </location>
</feature>
<reference evidence="4" key="1">
    <citation type="submission" date="2021-03" db="EMBL/GenBank/DDBJ databases">
        <title>Chromosome level genome of the anhydrobiotic midge Polypedilum vanderplanki.</title>
        <authorList>
            <person name="Yoshida Y."/>
            <person name="Kikawada T."/>
            <person name="Gusev O."/>
        </authorList>
    </citation>
    <scope>NUCLEOTIDE SEQUENCE</scope>
    <source>
        <strain evidence="4">NIAS01</strain>
        <tissue evidence="4">Whole body or cell culture</tissue>
    </source>
</reference>
<name>A0A9J6CC45_POLVA</name>
<dbReference type="PROSITE" id="PS51747">
    <property type="entry name" value="CYT_DCMP_DEAMINASES_2"/>
    <property type="match status" value="1"/>
</dbReference>
<dbReference type="Proteomes" id="UP001107558">
    <property type="component" value="Chromosome 1"/>
</dbReference>
<dbReference type="PANTHER" id="PTHR11079:SF149">
    <property type="entry name" value="TRNA-SPECIFIC ADENOSINE DEAMINASE 2"/>
    <property type="match status" value="1"/>
</dbReference>
<evidence type="ECO:0000313" key="5">
    <source>
        <dbReference type="Proteomes" id="UP001107558"/>
    </source>
</evidence>
<dbReference type="AlphaFoldDB" id="A0A9J6CC45"/>
<keyword evidence="1" id="KW-0378">Hydrolase</keyword>
<dbReference type="GO" id="GO:0002100">
    <property type="term" value="P:tRNA wobble adenosine to inosine editing"/>
    <property type="evidence" value="ECO:0007669"/>
    <property type="project" value="TreeGrafter"/>
</dbReference>
<evidence type="ECO:0000313" key="4">
    <source>
        <dbReference type="EMBL" id="KAG5679729.1"/>
    </source>
</evidence>
<dbReference type="CDD" id="cd01285">
    <property type="entry name" value="nucleoside_deaminase"/>
    <property type="match status" value="1"/>
</dbReference>
<feature type="compositionally biased region" description="Basic and acidic residues" evidence="2">
    <location>
        <begin position="154"/>
        <end position="165"/>
    </location>
</feature>
<organism evidence="4 5">
    <name type="scientific">Polypedilum vanderplanki</name>
    <name type="common">Sleeping chironomid midge</name>
    <dbReference type="NCBI Taxonomy" id="319348"/>
    <lineage>
        <taxon>Eukaryota</taxon>
        <taxon>Metazoa</taxon>
        <taxon>Ecdysozoa</taxon>
        <taxon>Arthropoda</taxon>
        <taxon>Hexapoda</taxon>
        <taxon>Insecta</taxon>
        <taxon>Pterygota</taxon>
        <taxon>Neoptera</taxon>
        <taxon>Endopterygota</taxon>
        <taxon>Diptera</taxon>
        <taxon>Nematocera</taxon>
        <taxon>Chironomoidea</taxon>
        <taxon>Chironomidae</taxon>
        <taxon>Chironominae</taxon>
        <taxon>Polypedilum</taxon>
        <taxon>Polypedilum</taxon>
    </lineage>
</organism>
<sequence>MEEALNEAKKSLYEHNEVPVGCVFIYNNEIIARGHNLVNLTKNPTRHAEFVCIDAVLQYCKDNKIDNYNDVFKDITVVVSVEPCIMCMSALYNLKIKSIIYGCKNDRFGGQTVVNVADYISNETSLQGGVCEEQAMNLLKQFYKMENPAAPIPAKRDKTKNKTQDDQTATQNFE</sequence>
<dbReference type="GO" id="GO:0052717">
    <property type="term" value="F:tRNA-specific adenosine-34 deaminase activity"/>
    <property type="evidence" value="ECO:0007669"/>
    <property type="project" value="TreeGrafter"/>
</dbReference>
<feature type="domain" description="CMP/dCMP-type deaminase" evidence="3">
    <location>
        <begin position="1"/>
        <end position="113"/>
    </location>
</feature>
<dbReference type="GO" id="GO:0005634">
    <property type="term" value="C:nucleus"/>
    <property type="evidence" value="ECO:0007669"/>
    <property type="project" value="TreeGrafter"/>
</dbReference>
<dbReference type="InterPro" id="IPR002125">
    <property type="entry name" value="CMP_dCMP_dom"/>
</dbReference>
<dbReference type="PANTHER" id="PTHR11079">
    <property type="entry name" value="CYTOSINE DEAMINASE FAMILY MEMBER"/>
    <property type="match status" value="1"/>
</dbReference>
<dbReference type="Gene3D" id="3.40.140.10">
    <property type="entry name" value="Cytidine Deaminase, domain 2"/>
    <property type="match status" value="1"/>
</dbReference>
<evidence type="ECO:0000256" key="2">
    <source>
        <dbReference type="SAM" id="MobiDB-lite"/>
    </source>
</evidence>
<protein>
    <recommendedName>
        <fullName evidence="3">CMP/dCMP-type deaminase domain-containing protein</fullName>
    </recommendedName>
</protein>
<dbReference type="SUPFAM" id="SSF53927">
    <property type="entry name" value="Cytidine deaminase-like"/>
    <property type="match status" value="1"/>
</dbReference>
<proteinExistence type="predicted"/>